<reference evidence="4 5" key="1">
    <citation type="submission" date="2017-02" db="EMBL/GenBank/DDBJ databases">
        <authorList>
            <person name="Peterson S.W."/>
        </authorList>
    </citation>
    <scope>NUCLEOTIDE SEQUENCE [LARGE SCALE GENOMIC DNA]</scope>
    <source>
        <strain evidence="4 5">DSM 45154</strain>
    </source>
</reference>
<organism evidence="4 5">
    <name type="scientific">Marinactinospora thermotolerans DSM 45154</name>
    <dbReference type="NCBI Taxonomy" id="1122192"/>
    <lineage>
        <taxon>Bacteria</taxon>
        <taxon>Bacillati</taxon>
        <taxon>Actinomycetota</taxon>
        <taxon>Actinomycetes</taxon>
        <taxon>Streptosporangiales</taxon>
        <taxon>Nocardiopsidaceae</taxon>
        <taxon>Marinactinospora</taxon>
    </lineage>
</organism>
<evidence type="ECO:0000313" key="5">
    <source>
        <dbReference type="Proteomes" id="UP000190637"/>
    </source>
</evidence>
<evidence type="ECO:0000259" key="3">
    <source>
        <dbReference type="Pfam" id="PF17853"/>
    </source>
</evidence>
<dbReference type="PANTHER" id="PTHR33744:SF7">
    <property type="entry name" value="PUCR FAMILY TRANSCRIPTIONAL REGULATOR"/>
    <property type="match status" value="1"/>
</dbReference>
<dbReference type="InterPro" id="IPR042070">
    <property type="entry name" value="PucR_C-HTH_sf"/>
</dbReference>
<dbReference type="Pfam" id="PF13556">
    <property type="entry name" value="HTH_30"/>
    <property type="match status" value="1"/>
</dbReference>
<gene>
    <name evidence="4" type="ORF">SAMN02745673_01005</name>
</gene>
<dbReference type="PANTHER" id="PTHR33744">
    <property type="entry name" value="CARBOHYDRATE DIACID REGULATOR"/>
    <property type="match status" value="1"/>
</dbReference>
<dbReference type="AlphaFoldDB" id="A0A1T4M9B4"/>
<dbReference type="InterPro" id="IPR051448">
    <property type="entry name" value="CdaR-like_regulators"/>
</dbReference>
<keyword evidence="5" id="KW-1185">Reference proteome</keyword>
<evidence type="ECO:0000259" key="2">
    <source>
        <dbReference type="Pfam" id="PF13556"/>
    </source>
</evidence>
<dbReference type="InterPro" id="IPR041522">
    <property type="entry name" value="CdaR_GGDEF"/>
</dbReference>
<feature type="domain" description="CdaR GGDEF-like" evidence="3">
    <location>
        <begin position="250"/>
        <end position="385"/>
    </location>
</feature>
<accession>A0A1T4M9B4</accession>
<proteinExistence type="inferred from homology"/>
<name>A0A1T4M9B4_9ACTN</name>
<dbReference type="InterPro" id="IPR025736">
    <property type="entry name" value="PucR_C-HTH_dom"/>
</dbReference>
<dbReference type="RefSeq" id="WP_078760390.1">
    <property type="nucleotide sequence ID" value="NZ_FUWS01000002.1"/>
</dbReference>
<dbReference type="EMBL" id="FUWS01000002">
    <property type="protein sequence ID" value="SJZ63511.1"/>
    <property type="molecule type" value="Genomic_DNA"/>
</dbReference>
<sequence length="504" mass="53875">MAKLSELLSSPGLETANVVTGSLPAREVSDVAMVDDPARLHKVPEGAVVILTPSLLAQAQAYHLDIWGRTVAERGAALLLLHGYHPEKVPRSATRLASRSEMALACVPAETDAARLVRAIGRVIDAGSEDALARATAAARALAEAVEDDLTTAELCALAAQAAGCPVQARRPQDGEVGAPVLIDGVEVDHVAVPDAAGPGGDLARIVARLTAETAARVTIARRRAEELPIRSRSQLLSELLTAGPQHVIELVPRARSLGLGIDDWHAVVQLDVDTEELSEAQRFGFGETLGTVVMQAVGRSGAGHGEGGGAGWHLAYADGTPLLVRTWGRNPGEGAMRKVRAAVETVHAELARRMPERRVRFGIGSVHETVEGLRASWAEARAALLSDDPAHGARTPEIVVFDDLGLHRMLVEWYTTHTARTAVRDLLAPLERLGPDKCAMMVRTLRVYLDQQGSLSGTATALNLHRNAVSYRLKRIVSLLDVDLDDPDQRLALHLACRAWKLS</sequence>
<feature type="domain" description="PucR C-terminal helix-turn-helix" evidence="2">
    <location>
        <begin position="443"/>
        <end position="500"/>
    </location>
</feature>
<dbReference type="Gene3D" id="1.10.10.2840">
    <property type="entry name" value="PucR C-terminal helix-turn-helix domain"/>
    <property type="match status" value="1"/>
</dbReference>
<dbReference type="Pfam" id="PF17853">
    <property type="entry name" value="GGDEF_2"/>
    <property type="match status" value="1"/>
</dbReference>
<evidence type="ECO:0000256" key="1">
    <source>
        <dbReference type="ARBA" id="ARBA00006754"/>
    </source>
</evidence>
<evidence type="ECO:0000313" key="4">
    <source>
        <dbReference type="EMBL" id="SJZ63511.1"/>
    </source>
</evidence>
<comment type="similarity">
    <text evidence="1">Belongs to the CdaR family.</text>
</comment>
<protein>
    <submittedName>
        <fullName evidence="4">PucR C-terminal helix-turn-helix domain-containing protein</fullName>
    </submittedName>
</protein>
<dbReference type="OrthoDB" id="3190266at2"/>
<dbReference type="STRING" id="1122192.SAMN02745673_01005"/>
<dbReference type="Proteomes" id="UP000190637">
    <property type="component" value="Unassembled WGS sequence"/>
</dbReference>